<organism evidence="2 3">
    <name type="scientific">Rhodofomes roseus</name>
    <dbReference type="NCBI Taxonomy" id="34475"/>
    <lineage>
        <taxon>Eukaryota</taxon>
        <taxon>Fungi</taxon>
        <taxon>Dikarya</taxon>
        <taxon>Basidiomycota</taxon>
        <taxon>Agaricomycotina</taxon>
        <taxon>Agaricomycetes</taxon>
        <taxon>Polyporales</taxon>
        <taxon>Rhodofomes</taxon>
    </lineage>
</organism>
<keyword evidence="3" id="KW-1185">Reference proteome</keyword>
<evidence type="ECO:0000313" key="3">
    <source>
        <dbReference type="Proteomes" id="UP000814176"/>
    </source>
</evidence>
<feature type="domain" description="Class II aldolase/adducin N-terminal" evidence="1">
    <location>
        <begin position="2"/>
        <end position="30"/>
    </location>
</feature>
<dbReference type="EMBL" id="JADCUA010000041">
    <property type="protein sequence ID" value="KAH9829209.1"/>
    <property type="molecule type" value="Genomic_DNA"/>
</dbReference>
<dbReference type="InterPro" id="IPR036409">
    <property type="entry name" value="Aldolase_II/adducin_N_sf"/>
</dbReference>
<dbReference type="SUPFAM" id="SSF53639">
    <property type="entry name" value="AraD/HMP-PK domain-like"/>
    <property type="match status" value="1"/>
</dbReference>
<dbReference type="Gene3D" id="3.40.225.10">
    <property type="entry name" value="Class II aldolase/adducin N-terminal domain"/>
    <property type="match status" value="1"/>
</dbReference>
<evidence type="ECO:0000259" key="1">
    <source>
        <dbReference type="Pfam" id="PF00596"/>
    </source>
</evidence>
<reference evidence="2 3" key="1">
    <citation type="journal article" date="2021" name="Environ. Microbiol.">
        <title>Gene family expansions and transcriptome signatures uncover fungal adaptations to wood decay.</title>
        <authorList>
            <person name="Hage H."/>
            <person name="Miyauchi S."/>
            <person name="Viragh M."/>
            <person name="Drula E."/>
            <person name="Min B."/>
            <person name="Chaduli D."/>
            <person name="Navarro D."/>
            <person name="Favel A."/>
            <person name="Norest M."/>
            <person name="Lesage-Meessen L."/>
            <person name="Balint B."/>
            <person name="Merenyi Z."/>
            <person name="de Eugenio L."/>
            <person name="Morin E."/>
            <person name="Martinez A.T."/>
            <person name="Baldrian P."/>
            <person name="Stursova M."/>
            <person name="Martinez M.J."/>
            <person name="Novotny C."/>
            <person name="Magnuson J.K."/>
            <person name="Spatafora J.W."/>
            <person name="Maurice S."/>
            <person name="Pangilinan J."/>
            <person name="Andreopoulos W."/>
            <person name="LaButti K."/>
            <person name="Hundley H."/>
            <person name="Na H."/>
            <person name="Kuo A."/>
            <person name="Barry K."/>
            <person name="Lipzen A."/>
            <person name="Henrissat B."/>
            <person name="Riley R."/>
            <person name="Ahrendt S."/>
            <person name="Nagy L.G."/>
            <person name="Grigoriev I.V."/>
            <person name="Martin F."/>
            <person name="Rosso M.N."/>
        </authorList>
    </citation>
    <scope>NUCLEOTIDE SEQUENCE [LARGE SCALE GENOMIC DNA]</scope>
    <source>
        <strain evidence="2 3">CIRM-BRFM 1785</strain>
    </source>
</reference>
<dbReference type="RefSeq" id="XP_047772703.1">
    <property type="nucleotide sequence ID" value="XM_047921933.1"/>
</dbReference>
<name>A0ABQ8JY63_9APHY</name>
<evidence type="ECO:0000313" key="2">
    <source>
        <dbReference type="EMBL" id="KAH9829209.1"/>
    </source>
</evidence>
<dbReference type="Pfam" id="PF00596">
    <property type="entry name" value="Aldolase_II"/>
    <property type="match status" value="1"/>
</dbReference>
<sequence>MNHGLLTVGKTVDEACYLFGLMERSCDIELKVMTGEARGEKVSEISPEEAAYNFKTSADPEVLYWDFQPDYDFEYEACNVRRRCHDQFGAAGYYDVVVRSGKRVTNYTR</sequence>
<proteinExistence type="predicted"/>
<dbReference type="Proteomes" id="UP000814176">
    <property type="component" value="Unassembled WGS sequence"/>
</dbReference>
<gene>
    <name evidence="2" type="ORF">C8Q71DRAFT_728199</name>
</gene>
<dbReference type="GeneID" id="72002665"/>
<dbReference type="InterPro" id="IPR001303">
    <property type="entry name" value="Aldolase_II/adducin_N"/>
</dbReference>
<accession>A0ABQ8JY63</accession>
<comment type="caution">
    <text evidence="2">The sequence shown here is derived from an EMBL/GenBank/DDBJ whole genome shotgun (WGS) entry which is preliminary data.</text>
</comment>
<protein>
    <recommendedName>
        <fullName evidence="1">Class II aldolase/adducin N-terminal domain-containing protein</fullName>
    </recommendedName>
</protein>